<dbReference type="GO" id="GO:0003700">
    <property type="term" value="F:DNA-binding transcription factor activity"/>
    <property type="evidence" value="ECO:0007669"/>
    <property type="project" value="InterPro"/>
</dbReference>
<dbReference type="SMART" id="SM00347">
    <property type="entry name" value="HTH_MARR"/>
    <property type="match status" value="1"/>
</dbReference>
<dbReference type="Proteomes" id="UP000450917">
    <property type="component" value="Unassembled WGS sequence"/>
</dbReference>
<dbReference type="PANTHER" id="PTHR42756">
    <property type="entry name" value="TRANSCRIPTIONAL REGULATOR, MARR"/>
    <property type="match status" value="1"/>
</dbReference>
<organism evidence="5 6">
    <name type="scientific">Paenibacillus validus</name>
    <dbReference type="NCBI Taxonomy" id="44253"/>
    <lineage>
        <taxon>Bacteria</taxon>
        <taxon>Bacillati</taxon>
        <taxon>Bacillota</taxon>
        <taxon>Bacilli</taxon>
        <taxon>Bacillales</taxon>
        <taxon>Paenibacillaceae</taxon>
        <taxon>Paenibacillus</taxon>
    </lineage>
</organism>
<evidence type="ECO:0000256" key="2">
    <source>
        <dbReference type="ARBA" id="ARBA00023125"/>
    </source>
</evidence>
<evidence type="ECO:0000313" key="5">
    <source>
        <dbReference type="EMBL" id="MUG71494.1"/>
    </source>
</evidence>
<keyword evidence="3" id="KW-0804">Transcription</keyword>
<keyword evidence="2" id="KW-0238">DNA-binding</keyword>
<evidence type="ECO:0000313" key="6">
    <source>
        <dbReference type="Proteomes" id="UP000450917"/>
    </source>
</evidence>
<dbReference type="SUPFAM" id="SSF46785">
    <property type="entry name" value="Winged helix' DNA-binding domain"/>
    <property type="match status" value="1"/>
</dbReference>
<dbReference type="PRINTS" id="PR00598">
    <property type="entry name" value="HTHMARR"/>
</dbReference>
<protein>
    <submittedName>
        <fullName evidence="5">MarR family transcriptional regulator</fullName>
    </submittedName>
</protein>
<dbReference type="InterPro" id="IPR036388">
    <property type="entry name" value="WH-like_DNA-bd_sf"/>
</dbReference>
<dbReference type="GO" id="GO:0003677">
    <property type="term" value="F:DNA binding"/>
    <property type="evidence" value="ECO:0007669"/>
    <property type="project" value="UniProtKB-KW"/>
</dbReference>
<keyword evidence="6" id="KW-1185">Reference proteome</keyword>
<dbReference type="PANTHER" id="PTHR42756:SF1">
    <property type="entry name" value="TRANSCRIPTIONAL REPRESSOR OF EMRAB OPERON"/>
    <property type="match status" value="1"/>
</dbReference>
<accession>A0A7X2ZAT7</accession>
<dbReference type="AlphaFoldDB" id="A0A7X2ZAT7"/>
<proteinExistence type="predicted"/>
<sequence>MTVQISYDILQLNDFINKLFYPKYFRGGNCLAEADHRIKQFEELLHVVLRQTRKWAVPPELSRQQVVLLQTLYRKRRAAVNELADDLQISASATTLAVNRLEQTGHIGRTRDQADRRVVWLELTEMAERQVEKVWQCKRQLLTQLLSSLPEEEQEQFMYLLHKMTSSLQDTRQDMR</sequence>
<feature type="domain" description="HTH marR-type" evidence="4">
    <location>
        <begin position="31"/>
        <end position="166"/>
    </location>
</feature>
<keyword evidence="1" id="KW-0805">Transcription regulation</keyword>
<evidence type="ECO:0000259" key="4">
    <source>
        <dbReference type="PROSITE" id="PS50995"/>
    </source>
</evidence>
<name>A0A7X2ZAT7_9BACL</name>
<dbReference type="Pfam" id="PF01047">
    <property type="entry name" value="MarR"/>
    <property type="match status" value="1"/>
</dbReference>
<evidence type="ECO:0000256" key="1">
    <source>
        <dbReference type="ARBA" id="ARBA00023015"/>
    </source>
</evidence>
<comment type="caution">
    <text evidence="5">The sequence shown here is derived from an EMBL/GenBank/DDBJ whole genome shotgun (WGS) entry which is preliminary data.</text>
</comment>
<dbReference type="EMBL" id="WNZX01000009">
    <property type="protein sequence ID" value="MUG71494.1"/>
    <property type="molecule type" value="Genomic_DNA"/>
</dbReference>
<reference evidence="5 6" key="1">
    <citation type="submission" date="2019-11" db="EMBL/GenBank/DDBJ databases">
        <title>Draft genome sequences of five Paenibacillus species of dairy origin.</title>
        <authorList>
            <person name="Olajide A.M."/>
            <person name="Chen S."/>
            <person name="Lapointe G."/>
        </authorList>
    </citation>
    <scope>NUCLEOTIDE SEQUENCE [LARGE SCALE GENOMIC DNA]</scope>
    <source>
        <strain evidence="5 6">2CS3</strain>
    </source>
</reference>
<dbReference type="InterPro" id="IPR000835">
    <property type="entry name" value="HTH_MarR-typ"/>
</dbReference>
<gene>
    <name evidence="5" type="ORF">GNP93_12525</name>
</gene>
<dbReference type="Gene3D" id="1.10.10.10">
    <property type="entry name" value="Winged helix-like DNA-binding domain superfamily/Winged helix DNA-binding domain"/>
    <property type="match status" value="1"/>
</dbReference>
<dbReference type="PROSITE" id="PS50995">
    <property type="entry name" value="HTH_MARR_2"/>
    <property type="match status" value="1"/>
</dbReference>
<dbReference type="InterPro" id="IPR036390">
    <property type="entry name" value="WH_DNA-bd_sf"/>
</dbReference>
<evidence type="ECO:0000256" key="3">
    <source>
        <dbReference type="ARBA" id="ARBA00023163"/>
    </source>
</evidence>